<dbReference type="InterPro" id="IPR008969">
    <property type="entry name" value="CarboxyPept-like_regulatory"/>
</dbReference>
<dbReference type="EMBL" id="UINC01003993">
    <property type="protein sequence ID" value="SVA10935.1"/>
    <property type="molecule type" value="Genomic_DNA"/>
</dbReference>
<dbReference type="Pfam" id="PF13715">
    <property type="entry name" value="CarbopepD_reg_2"/>
    <property type="match status" value="1"/>
</dbReference>
<proteinExistence type="predicted"/>
<dbReference type="Gene3D" id="2.170.130.10">
    <property type="entry name" value="TonB-dependent receptor, plug domain"/>
    <property type="match status" value="1"/>
</dbReference>
<dbReference type="AlphaFoldDB" id="A0A381T406"/>
<dbReference type="SUPFAM" id="SSF49464">
    <property type="entry name" value="Carboxypeptidase regulatory domain-like"/>
    <property type="match status" value="1"/>
</dbReference>
<dbReference type="InterPro" id="IPR012910">
    <property type="entry name" value="Plug_dom"/>
</dbReference>
<feature type="domain" description="TonB-dependent receptor plug" evidence="1">
    <location>
        <begin position="115"/>
        <end position="234"/>
    </location>
</feature>
<reference evidence="2" key="1">
    <citation type="submission" date="2018-05" db="EMBL/GenBank/DDBJ databases">
        <authorList>
            <person name="Lanie J.A."/>
            <person name="Ng W.-L."/>
            <person name="Kazmierczak K.M."/>
            <person name="Andrzejewski T.M."/>
            <person name="Davidsen T.M."/>
            <person name="Wayne K.J."/>
            <person name="Tettelin H."/>
            <person name="Glass J.I."/>
            <person name="Rusch D."/>
            <person name="Podicherti R."/>
            <person name="Tsui H.-C.T."/>
            <person name="Winkler M.E."/>
        </authorList>
    </citation>
    <scope>NUCLEOTIDE SEQUENCE</scope>
</reference>
<accession>A0A381T406</accession>
<dbReference type="Gene3D" id="2.60.40.1120">
    <property type="entry name" value="Carboxypeptidase-like, regulatory domain"/>
    <property type="match status" value="1"/>
</dbReference>
<dbReference type="InterPro" id="IPR037066">
    <property type="entry name" value="Plug_dom_sf"/>
</dbReference>
<dbReference type="Pfam" id="PF07715">
    <property type="entry name" value="Plug"/>
    <property type="match status" value="1"/>
</dbReference>
<feature type="non-terminal residue" evidence="2">
    <location>
        <position position="1"/>
    </location>
</feature>
<organism evidence="2">
    <name type="scientific">marine metagenome</name>
    <dbReference type="NCBI Taxonomy" id="408172"/>
    <lineage>
        <taxon>unclassified sequences</taxon>
        <taxon>metagenomes</taxon>
        <taxon>ecological metagenomes</taxon>
    </lineage>
</organism>
<evidence type="ECO:0000313" key="2">
    <source>
        <dbReference type="EMBL" id="SVA10935.1"/>
    </source>
</evidence>
<sequence>VKKYTVLVSILTSFTIAFGTVTGVVKDENGAPLYGANVMVDGTNTGAATAEDGSFTIDYDPDGEFVLVASYIGYKMTRLTTSENSNNFISLPQDVFASQEVIVTGMASERSLGATEVSVSRLKASELTEANNFSDMSQMLYGKVSGVDIRKSAGNVGGGWRFDVRAGGGLNGNEQPVVYLDGVRLDVDEYSTSWTGGQGLSTLADLNPEDIESIEILKGPAGATSYGTNGSNGVVLITTKKGLGYKRPDGRNYTMRYKTVTGQNEPSYKYSVENDGYYTAEDINTVLTPGDIRQDHFSISGGTANANYYISFDNRHEEGITIEKDNNYMDRKTVRVNLDVFPSKDINISVSSGYTQNKRTIPMNDNNIFGWIGNTVFAPKRPVNDSDGNMVMDDDGNPVMDWQPYYFTDSVSVAGVKYDAMSKRFVGSITLNYTPYLGIDILKDLKIHGRIGIDDSHNREDNTYRPDLFYSVIPAGSRYAYVRQNQELSYEIGVSFPFNLGPVNVKSSYTVQSFDSRYNGFGIEKQNFITPAISNLGAGEELTYGDEDFYHARDGGSVITNEINFKDQFFMTLSNRSDFGSMIGAKAANIKYNGMRLGWRADETLSFLPSFITMIKPRWAYGESGVLPGLRDNIELLWESESGGAGSGGVLSEIGNTEIEPEKIAETEIGFDAEMYLPANLGALSVEFTSYNQKASQSLVGIENSPSTGLTASDMPVNVGEMEMKGTELLLKYSNDIGALIGRPNLLKTDISYSMSHNENEVIRLDDGQFEGQPIYDGFDLQVIQPGLAKYSWYNYDVLGASFDPVTSLYTGVQIDTVTQTMWDSNQDYLERYAGATGVGSPYKKFLGLSGPSDISYFSLNLEILRHFKVYALWDWKKGMMMQNDTKSFSLYFGSYKPRNDAGDQLGFSGPDPESGMEVLVDFDEDGNITGIKAGKEQAYEDVANSYAKMDNAYSDNYLRDASFTKLRELSFSYNANALLRRFGVDLVNNVHIYYSIQNVWTKTDYDGPDPEINWSGADASERGQDFLTLQNPKTHTIGITVTF</sequence>
<evidence type="ECO:0000259" key="1">
    <source>
        <dbReference type="Pfam" id="PF07715"/>
    </source>
</evidence>
<protein>
    <recommendedName>
        <fullName evidence="1">TonB-dependent receptor plug domain-containing protein</fullName>
    </recommendedName>
</protein>
<gene>
    <name evidence="2" type="ORF">METZ01_LOCUS63789</name>
</gene>
<dbReference type="PROSITE" id="PS52016">
    <property type="entry name" value="TONB_DEPENDENT_REC_3"/>
    <property type="match status" value="1"/>
</dbReference>
<dbReference type="SUPFAM" id="SSF56935">
    <property type="entry name" value="Porins"/>
    <property type="match status" value="1"/>
</dbReference>
<name>A0A381T406_9ZZZZ</name>
<dbReference type="InterPro" id="IPR039426">
    <property type="entry name" value="TonB-dep_rcpt-like"/>
</dbReference>